<reference evidence="4 5" key="1">
    <citation type="journal article" date="2016" name="Genome Announc.">
        <title>Complete Genome and Plasmid Sequences for Rhodococcus fascians D188 and Draft Sequences for Rhodococcus Isolates PBTS 1 and PBTS 2.</title>
        <authorList>
            <person name="Stamler R.A."/>
            <person name="Vereecke D."/>
            <person name="Zhang Y."/>
            <person name="Schilkey F."/>
            <person name="Devitt N."/>
            <person name="Randall J.J."/>
        </authorList>
    </citation>
    <scope>NUCLEOTIDE SEQUENCE [LARGE SCALE GENOMIC DNA]</scope>
    <source>
        <strain evidence="4 5">PBTS2</strain>
    </source>
</reference>
<dbReference type="KEGG" id="rhs:A3Q41_03881"/>
<feature type="domain" description="Prepilin type IV endopeptidase peptidase" evidence="3">
    <location>
        <begin position="60"/>
        <end position="161"/>
    </location>
</feature>
<dbReference type="PATRIC" id="fig|1653479.3.peg.3933"/>
<protein>
    <recommendedName>
        <fullName evidence="3">Prepilin type IV endopeptidase peptidase domain-containing protein</fullName>
    </recommendedName>
</protein>
<accession>A0A143QPQ8</accession>
<feature type="transmembrane region" description="Helical" evidence="2">
    <location>
        <begin position="51"/>
        <end position="72"/>
    </location>
</feature>
<dbReference type="GO" id="GO:0004190">
    <property type="term" value="F:aspartic-type endopeptidase activity"/>
    <property type="evidence" value="ECO:0007669"/>
    <property type="project" value="InterPro"/>
</dbReference>
<proteinExistence type="inferred from homology"/>
<dbReference type="InterPro" id="IPR050882">
    <property type="entry name" value="Prepilin_peptidase/N-MTase"/>
</dbReference>
<dbReference type="Gene3D" id="1.20.120.1220">
    <property type="match status" value="1"/>
</dbReference>
<dbReference type="PANTHER" id="PTHR30487:SF0">
    <property type="entry name" value="PREPILIN LEADER PEPTIDASE_N-METHYLTRANSFERASE-RELATED"/>
    <property type="match status" value="1"/>
</dbReference>
<reference evidence="5" key="2">
    <citation type="submission" date="2016-04" db="EMBL/GenBank/DDBJ databases">
        <title>Complete Genome and Plasmid Sequences for Rhodococcus fascians D188 and Draft Sequences for Rhodococcus spp. Isolates PBTS 1 and PBTS 2.</title>
        <authorList>
            <person name="Stamer R."/>
            <person name="Vereecke D."/>
            <person name="Zhang Y."/>
            <person name="Schilkey F."/>
            <person name="Devitt N."/>
            <person name="Randall J."/>
        </authorList>
    </citation>
    <scope>NUCLEOTIDE SEQUENCE [LARGE SCALE GENOMIC DNA]</scope>
    <source>
        <strain evidence="5">PBTS2</strain>
    </source>
</reference>
<dbReference type="PANTHER" id="PTHR30487">
    <property type="entry name" value="TYPE 4 PREPILIN-LIKE PROTEINS LEADER PEPTIDE-PROCESSING ENZYME"/>
    <property type="match status" value="1"/>
</dbReference>
<keyword evidence="2" id="KW-1133">Transmembrane helix</keyword>
<dbReference type="Pfam" id="PF01478">
    <property type="entry name" value="Peptidase_A24"/>
    <property type="match status" value="1"/>
</dbReference>
<evidence type="ECO:0000256" key="2">
    <source>
        <dbReference type="SAM" id="Phobius"/>
    </source>
</evidence>
<dbReference type="Proteomes" id="UP000076038">
    <property type="component" value="Chromosome"/>
</dbReference>
<dbReference type="GO" id="GO:0005886">
    <property type="term" value="C:plasma membrane"/>
    <property type="evidence" value="ECO:0007669"/>
    <property type="project" value="TreeGrafter"/>
</dbReference>
<keyword evidence="2" id="KW-0472">Membrane</keyword>
<evidence type="ECO:0000313" key="4">
    <source>
        <dbReference type="EMBL" id="AMY25163.1"/>
    </source>
</evidence>
<sequence length="195" mass="19823">MWSLGVAVTVGAVAGVVLRVVLRRWEPRLLPALCVLGSGWAWWRFGESPDAASWGLITWCVLTWWFAALIAVDLRCRRLPNVLTVPGAVVVPAVLVATGSAQALLGGGLLFGIYLVVHLGAPRAFGAGDVKLAWSVGSIACLGGTAGWTVAALAAPVATAVVGSIAAVCGYPGARIAHGPSMCAATLLAVAAATT</sequence>
<feature type="transmembrane region" description="Helical" evidence="2">
    <location>
        <begin position="29"/>
        <end position="45"/>
    </location>
</feature>
<gene>
    <name evidence="4" type="ORF">A3Q41_03881</name>
</gene>
<name>A0A143QPQ8_RHOFA</name>
<feature type="transmembrane region" description="Helical" evidence="2">
    <location>
        <begin position="79"/>
        <end position="97"/>
    </location>
</feature>
<dbReference type="GO" id="GO:0006465">
    <property type="term" value="P:signal peptide processing"/>
    <property type="evidence" value="ECO:0007669"/>
    <property type="project" value="TreeGrafter"/>
</dbReference>
<feature type="transmembrane region" description="Helical" evidence="2">
    <location>
        <begin position="6"/>
        <end position="22"/>
    </location>
</feature>
<keyword evidence="2" id="KW-0812">Transmembrane</keyword>
<evidence type="ECO:0000256" key="1">
    <source>
        <dbReference type="ARBA" id="ARBA00005801"/>
    </source>
</evidence>
<keyword evidence="5" id="KW-1185">Reference proteome</keyword>
<dbReference type="EMBL" id="CP015220">
    <property type="protein sequence ID" value="AMY25163.1"/>
    <property type="molecule type" value="Genomic_DNA"/>
</dbReference>
<dbReference type="RefSeq" id="WP_080729239.1">
    <property type="nucleotide sequence ID" value="NZ_CP015220.1"/>
</dbReference>
<organism evidence="4 5">
    <name type="scientific">Rhodococcoides fascians</name>
    <name type="common">Rhodococcus fascians</name>
    <dbReference type="NCBI Taxonomy" id="1828"/>
    <lineage>
        <taxon>Bacteria</taxon>
        <taxon>Bacillati</taxon>
        <taxon>Actinomycetota</taxon>
        <taxon>Actinomycetes</taxon>
        <taxon>Mycobacteriales</taxon>
        <taxon>Nocardiaceae</taxon>
        <taxon>Rhodococcoides</taxon>
    </lineage>
</organism>
<dbReference type="AlphaFoldDB" id="A0A143QPQ8"/>
<dbReference type="OrthoDB" id="4428077at2"/>
<feature type="transmembrane region" description="Helical" evidence="2">
    <location>
        <begin position="103"/>
        <end position="120"/>
    </location>
</feature>
<dbReference type="InterPro" id="IPR000045">
    <property type="entry name" value="Prepilin_IV_endopep_pep"/>
</dbReference>
<comment type="similarity">
    <text evidence="1">Belongs to the peptidase A24 family.</text>
</comment>
<evidence type="ECO:0000259" key="3">
    <source>
        <dbReference type="Pfam" id="PF01478"/>
    </source>
</evidence>
<evidence type="ECO:0000313" key="5">
    <source>
        <dbReference type="Proteomes" id="UP000076038"/>
    </source>
</evidence>
<feature type="transmembrane region" description="Helical" evidence="2">
    <location>
        <begin position="132"/>
        <end position="151"/>
    </location>
</feature>